<evidence type="ECO:0000313" key="2">
    <source>
        <dbReference type="Proteomes" id="UP000013070"/>
    </source>
</evidence>
<dbReference type="eggNOG" id="ENOG502ZCD5">
    <property type="taxonomic scope" value="Bacteria"/>
</dbReference>
<comment type="caution">
    <text evidence="1">The sequence shown here is derived from an EMBL/GenBank/DDBJ whole genome shotgun (WGS) entry which is preliminary data.</text>
</comment>
<gene>
    <name evidence="1" type="ORF">F969_00576</name>
</gene>
<dbReference type="EMBL" id="APPE01000031">
    <property type="protein sequence ID" value="ENV00345.1"/>
    <property type="molecule type" value="Genomic_DNA"/>
</dbReference>
<organism evidence="1 2">
    <name type="scientific">Acinetobacter variabilis</name>
    <dbReference type="NCBI Taxonomy" id="70346"/>
    <lineage>
        <taxon>Bacteria</taxon>
        <taxon>Pseudomonadati</taxon>
        <taxon>Pseudomonadota</taxon>
        <taxon>Gammaproteobacteria</taxon>
        <taxon>Moraxellales</taxon>
        <taxon>Moraxellaceae</taxon>
        <taxon>Acinetobacter</taxon>
    </lineage>
</organism>
<proteinExistence type="predicted"/>
<dbReference type="RefSeq" id="WP_004780821.1">
    <property type="nucleotide sequence ID" value="NZ_KB849398.1"/>
</dbReference>
<accession>N8WZK5</accession>
<dbReference type="HOGENOM" id="CLU_564567_0_0_6"/>
<reference evidence="1 2" key="1">
    <citation type="submission" date="2013-02" db="EMBL/GenBank/DDBJ databases">
        <title>The Genome Sequence of Acinetobacter sp. NIPH 899.</title>
        <authorList>
            <consortium name="The Broad Institute Genome Sequencing Platform"/>
            <consortium name="The Broad Institute Genome Sequencing Center for Infectious Disease"/>
            <person name="Cerqueira G."/>
            <person name="Feldgarden M."/>
            <person name="Courvalin P."/>
            <person name="Perichon B."/>
            <person name="Grillot-Courvalin C."/>
            <person name="Clermont D."/>
            <person name="Rocha E."/>
            <person name="Yoon E.-J."/>
            <person name="Nemec A."/>
            <person name="Walker B."/>
            <person name="Young S.K."/>
            <person name="Zeng Q."/>
            <person name="Gargeya S."/>
            <person name="Fitzgerald M."/>
            <person name="Haas B."/>
            <person name="Abouelleil A."/>
            <person name="Alvarado L."/>
            <person name="Arachchi H.M."/>
            <person name="Berlin A.M."/>
            <person name="Chapman S.B."/>
            <person name="Dewar J."/>
            <person name="Goldberg J."/>
            <person name="Griggs A."/>
            <person name="Gujja S."/>
            <person name="Hansen M."/>
            <person name="Howarth C."/>
            <person name="Imamovic A."/>
            <person name="Larimer J."/>
            <person name="McCowan C."/>
            <person name="Murphy C."/>
            <person name="Neiman D."/>
            <person name="Pearson M."/>
            <person name="Priest M."/>
            <person name="Roberts A."/>
            <person name="Saif S."/>
            <person name="Shea T."/>
            <person name="Sisk P."/>
            <person name="Sykes S."/>
            <person name="Wortman J."/>
            <person name="Nusbaum C."/>
            <person name="Birren B."/>
        </authorList>
    </citation>
    <scope>NUCLEOTIDE SEQUENCE [LARGE SCALE GENOMIC DNA]</scope>
    <source>
        <strain evidence="1 2">NIPH 899</strain>
    </source>
</reference>
<dbReference type="Proteomes" id="UP000013070">
    <property type="component" value="Unassembled WGS sequence"/>
</dbReference>
<dbReference type="PATRIC" id="fig|1217710.3.peg.545"/>
<sequence length="497" mass="55306">MITKEEFSQAAFASIGNYPTLEVLHQAKDPRLFQNIEAIATMLAMFSAQLEVAQAEPFEKTKDSTVLADAAMRGIVPKAIPAVLNIKIENEASAPLVIGAGRMLLDASGRYLRVNNVVQVNAMSVGYVTATQLYSLENVHTVAESRPFYEIPLAMKHDESTLSGVRVFDESGDEFGYMDRYVAVNAGDKVYHIEVDEKQNFYVRFGYKSIVGIQPEKGAKFTIQTFYTHGLVETYSQGDQIVFEVNQSLNDAYVKLSIESVVSTGEAPISSDVLRELTKYPSVYNKNAVYLGEFDYLIRSNFPSLAFLSIWNEAAEEIARAPSIDNINSLFVAVVGNTGQEKYDVYVPGKAPTEVTELTVLQESIKHAIYLADDTYRVRFIQPMVREIAISITVNVSTSYDQTVVRNQIQAAVLEKYGQDSVIMSRGKAKPKYQELYTHIKKNVAALAVGSADLKIVIEDLAQYDQFPEIWQYVDSNKLDITVNVENVSTNAWGVGF</sequence>
<evidence type="ECO:0000313" key="1">
    <source>
        <dbReference type="EMBL" id="ENV00345.1"/>
    </source>
</evidence>
<protein>
    <submittedName>
        <fullName evidence="1">Uncharacterized protein</fullName>
    </submittedName>
</protein>
<keyword evidence="2" id="KW-1185">Reference proteome</keyword>
<name>N8WZK5_9GAMM</name>
<dbReference type="AlphaFoldDB" id="N8WZK5"/>